<organism evidence="1 2">
    <name type="scientific">Gluconobacter albidus</name>
    <dbReference type="NCBI Taxonomy" id="318683"/>
    <lineage>
        <taxon>Bacteria</taxon>
        <taxon>Pseudomonadati</taxon>
        <taxon>Pseudomonadota</taxon>
        <taxon>Alphaproteobacteria</taxon>
        <taxon>Acetobacterales</taxon>
        <taxon>Acetobacteraceae</taxon>
        <taxon>Gluconobacter</taxon>
    </lineage>
</organism>
<evidence type="ECO:0000313" key="2">
    <source>
        <dbReference type="Proteomes" id="UP000075636"/>
    </source>
</evidence>
<dbReference type="Proteomes" id="UP000075636">
    <property type="component" value="Unassembled WGS sequence"/>
</dbReference>
<reference evidence="1 2" key="1">
    <citation type="submission" date="2015-06" db="EMBL/GenBank/DDBJ databases">
        <title>Improved classification and identification of acetic acid bacteria using matrix-assisted laser desorption/ionization time-of-flight mass spectrometry; Gluconobacter nephelii and Gluconobacter uchimurae are later heterotypic synonyms of Gluconobacter japonicus and Gluconobacter oxydans, respectively.</title>
        <authorList>
            <person name="Li L."/>
            <person name="Cleenwerck I."/>
            <person name="De Vuyst L."/>
            <person name="Vandamme P."/>
        </authorList>
    </citation>
    <scope>NUCLEOTIDE SEQUENCE [LARGE SCALE GENOMIC DNA]</scope>
    <source>
        <strain evidence="1 2">LMG 1768</strain>
    </source>
</reference>
<dbReference type="OrthoDB" id="7282657at2"/>
<comment type="caution">
    <text evidence="1">The sequence shown here is derived from an EMBL/GenBank/DDBJ whole genome shotgun (WGS) entry which is preliminary data.</text>
</comment>
<name>A0A149TNF4_9PROT</name>
<accession>A0A149TNF4</accession>
<dbReference type="RefSeq" id="WP_062105697.1">
    <property type="nucleotide sequence ID" value="NZ_LHZR01000057.1"/>
</dbReference>
<dbReference type="AlphaFoldDB" id="A0A149TNF4"/>
<proteinExistence type="predicted"/>
<dbReference type="PATRIC" id="fig|318683.6.peg.3197"/>
<evidence type="ECO:0000313" key="1">
    <source>
        <dbReference type="EMBL" id="KXV51080.1"/>
    </source>
</evidence>
<protein>
    <submittedName>
        <fullName evidence="1">Uncharacterized protein</fullName>
    </submittedName>
</protein>
<sequence length="65" mass="7828">MSHRYRRRPETPAEIRAEHVDFWTRAAERYERTAQHARMPGMKIWAAAEARHARAIETKRKREQA</sequence>
<gene>
    <name evidence="1" type="ORF">AD945_00750</name>
</gene>
<dbReference type="EMBL" id="LHZR01000057">
    <property type="protein sequence ID" value="KXV51080.1"/>
    <property type="molecule type" value="Genomic_DNA"/>
</dbReference>